<reference evidence="1 2" key="1">
    <citation type="submission" date="2016-10" db="EMBL/GenBank/DDBJ databases">
        <authorList>
            <person name="de Groot N.N."/>
        </authorList>
    </citation>
    <scope>NUCLEOTIDE SEQUENCE [LARGE SCALE GENOMIC DNA]</scope>
    <source>
        <strain evidence="1 2">DSM 22220</strain>
    </source>
</reference>
<gene>
    <name evidence="1" type="ORF">SAMN05421538_106196</name>
</gene>
<dbReference type="OrthoDB" id="9772295at2"/>
<dbReference type="AlphaFoldDB" id="A0A1G7CSL7"/>
<dbReference type="Pfam" id="PF08811">
    <property type="entry name" value="DUF1800"/>
    <property type="match status" value="1"/>
</dbReference>
<dbReference type="STRING" id="591205.SAMN05421538_106196"/>
<evidence type="ECO:0000313" key="2">
    <source>
        <dbReference type="Proteomes" id="UP000199344"/>
    </source>
</evidence>
<accession>A0A1G7CSL7</accession>
<name>A0A1G7CSL7_9RHOB</name>
<keyword evidence="2" id="KW-1185">Reference proteome</keyword>
<sequence>MNYAEFSLIRFGSGLAPGIMGPPDADALLETLSDPDATPRYPGLSTVRAGALLAEFDAAGRAQREGQAGADTRRENAKTVLVEEINAAHRARLARAVEHPTGFPERLLQFWSSHFSIRAGGPHLRAMLAAFHEDALKPHLTGSFGTLLRAATLHPAMLIYLDQQNSVGPTSTFAVRNLKRGNFGLNENHARELLELHSIGIDGGYGQADVRELAELMTGLRLGENRAFTFDAKRAEPGAETVMGIEYGGGRPPRLSEFDAFLDDIATHPQTAAHISRKLATHFCADSPPERLVADMTARFRQTRGDLMAVYEVMAGHEEARLSFGEKVRQPRDLVIAGLRALSVSGAEVMSWSTKSLHAHAIQPMRQMGQHVLGAPQPEGWPEAASAWLTPQLLAARIDWAMRWPGRMRDNLPDPRNFVRSTLAAAQAETVGVYAARAESQSDGIGIVLASPQFNRR</sequence>
<proteinExistence type="predicted"/>
<dbReference type="Proteomes" id="UP000199344">
    <property type="component" value="Unassembled WGS sequence"/>
</dbReference>
<dbReference type="RefSeq" id="WP_090523889.1">
    <property type="nucleotide sequence ID" value="NZ_FNAH01000006.1"/>
</dbReference>
<organism evidence="1 2">
    <name type="scientific">Paracoccus isoporae</name>
    <dbReference type="NCBI Taxonomy" id="591205"/>
    <lineage>
        <taxon>Bacteria</taxon>
        <taxon>Pseudomonadati</taxon>
        <taxon>Pseudomonadota</taxon>
        <taxon>Alphaproteobacteria</taxon>
        <taxon>Rhodobacterales</taxon>
        <taxon>Paracoccaceae</taxon>
        <taxon>Paracoccus</taxon>
    </lineage>
</organism>
<dbReference type="InterPro" id="IPR014917">
    <property type="entry name" value="DUF1800"/>
</dbReference>
<dbReference type="EMBL" id="FNAH01000006">
    <property type="protein sequence ID" value="SDE42307.1"/>
    <property type="molecule type" value="Genomic_DNA"/>
</dbReference>
<protein>
    <submittedName>
        <fullName evidence="1">Uncharacterized conserved protein, DUF1800 family</fullName>
    </submittedName>
</protein>
<evidence type="ECO:0000313" key="1">
    <source>
        <dbReference type="EMBL" id="SDE42307.1"/>
    </source>
</evidence>